<dbReference type="InterPro" id="IPR020627">
    <property type="entry name" value="KhpA"/>
</dbReference>
<dbReference type="AlphaFoldDB" id="B8HKC6"/>
<evidence type="ECO:0008006" key="6">
    <source>
        <dbReference type="Google" id="ProtNLM"/>
    </source>
</evidence>
<protein>
    <recommendedName>
        <fullName evidence="6">KH domain-containing protein</fullName>
    </recommendedName>
</protein>
<dbReference type="GO" id="GO:0003723">
    <property type="term" value="F:RNA binding"/>
    <property type="evidence" value="ECO:0007669"/>
    <property type="project" value="UniProtKB-UniRule"/>
</dbReference>
<dbReference type="Pfam" id="PF13083">
    <property type="entry name" value="KH_KhpA-B"/>
    <property type="match status" value="1"/>
</dbReference>
<dbReference type="PANTHER" id="PTHR34654">
    <property type="entry name" value="UPF0109 PROTEIN SCO5592"/>
    <property type="match status" value="1"/>
</dbReference>
<evidence type="ECO:0000256" key="1">
    <source>
        <dbReference type="ARBA" id="ARBA00022490"/>
    </source>
</evidence>
<feature type="region of interest" description="Disordered" evidence="4">
    <location>
        <begin position="100"/>
        <end position="123"/>
    </location>
</feature>
<dbReference type="PANTHER" id="PTHR34654:SF1">
    <property type="entry name" value="RNA-BINDING PROTEIN KHPA"/>
    <property type="match status" value="1"/>
</dbReference>
<accession>B8HKC6</accession>
<evidence type="ECO:0000256" key="3">
    <source>
        <dbReference type="PROSITE-ProRule" id="PRU00117"/>
    </source>
</evidence>
<sequence length="123" mass="13817">MPELLSPESSQSQPAVPDYAALLRFLVEPFLESPAALKVDCEFHPARSRIWIRLAFESSDKGRVFGRGGRTIQAIRTVVEAAAQAVGHTVYLDIYGEREKSDSAKREMPRGRSSDNQRPTMRR</sequence>
<dbReference type="PROSITE" id="PS50084">
    <property type="entry name" value="KH_TYPE_1"/>
    <property type="match status" value="1"/>
</dbReference>
<gene>
    <name evidence="5" type="ordered locus">Cyan7425_2771</name>
</gene>
<evidence type="ECO:0000313" key="5">
    <source>
        <dbReference type="EMBL" id="ACL45117.1"/>
    </source>
</evidence>
<evidence type="ECO:0000256" key="2">
    <source>
        <dbReference type="ARBA" id="ARBA00022884"/>
    </source>
</evidence>
<name>B8HKC6_CYAP4</name>
<feature type="compositionally biased region" description="Basic and acidic residues" evidence="4">
    <location>
        <begin position="100"/>
        <end position="115"/>
    </location>
</feature>
<dbReference type="KEGG" id="cyn:Cyan7425_2771"/>
<dbReference type="STRING" id="395961.Cyan7425_2771"/>
<dbReference type="eggNOG" id="COG1837">
    <property type="taxonomic scope" value="Bacteria"/>
</dbReference>
<reference evidence="5" key="1">
    <citation type="submission" date="2009-01" db="EMBL/GenBank/DDBJ databases">
        <title>Complete sequence of chromosome Cyanothece sp. PCC 7425.</title>
        <authorList>
            <consortium name="US DOE Joint Genome Institute"/>
            <person name="Lucas S."/>
            <person name="Copeland A."/>
            <person name="Lapidus A."/>
            <person name="Glavina del Rio T."/>
            <person name="Dalin E."/>
            <person name="Tice H."/>
            <person name="Bruce D."/>
            <person name="Goodwin L."/>
            <person name="Pitluck S."/>
            <person name="Sims D."/>
            <person name="Meineke L."/>
            <person name="Brettin T."/>
            <person name="Detter J.C."/>
            <person name="Han C."/>
            <person name="Larimer F."/>
            <person name="Land M."/>
            <person name="Hauser L."/>
            <person name="Kyrpides N."/>
            <person name="Ovchinnikova G."/>
            <person name="Liberton M."/>
            <person name="Stoeckel J."/>
            <person name="Banerjee A."/>
            <person name="Singh A."/>
            <person name="Page L."/>
            <person name="Sato H."/>
            <person name="Zhao L."/>
            <person name="Sherman L."/>
            <person name="Pakrasi H."/>
            <person name="Richardson P."/>
        </authorList>
    </citation>
    <scope>NUCLEOTIDE SEQUENCE</scope>
    <source>
        <strain evidence="5">PCC 7425</strain>
    </source>
</reference>
<keyword evidence="1" id="KW-0963">Cytoplasm</keyword>
<organism evidence="5">
    <name type="scientific">Cyanothece sp. (strain PCC 7425 / ATCC 29141)</name>
    <dbReference type="NCBI Taxonomy" id="395961"/>
    <lineage>
        <taxon>Bacteria</taxon>
        <taxon>Bacillati</taxon>
        <taxon>Cyanobacteriota</taxon>
        <taxon>Cyanophyceae</taxon>
        <taxon>Gomontiellales</taxon>
        <taxon>Cyanothecaceae</taxon>
        <taxon>Cyanothece</taxon>
    </lineage>
</organism>
<dbReference type="CDD" id="cd22533">
    <property type="entry name" value="KH-II_YlqC-like"/>
    <property type="match status" value="1"/>
</dbReference>
<evidence type="ECO:0000256" key="4">
    <source>
        <dbReference type="SAM" id="MobiDB-lite"/>
    </source>
</evidence>
<dbReference type="HOGENOM" id="CLU_132074_2_0_3"/>
<proteinExistence type="predicted"/>
<dbReference type="EMBL" id="CP001344">
    <property type="protein sequence ID" value="ACL45117.1"/>
    <property type="molecule type" value="Genomic_DNA"/>
</dbReference>
<keyword evidence="2 3" id="KW-0694">RNA-binding</keyword>